<dbReference type="GO" id="GO:0003677">
    <property type="term" value="F:DNA binding"/>
    <property type="evidence" value="ECO:0007669"/>
    <property type="project" value="UniProtKB-KW"/>
</dbReference>
<evidence type="ECO:0000259" key="4">
    <source>
        <dbReference type="PROSITE" id="PS51118"/>
    </source>
</evidence>
<name>A0A9X3N1I2_9ACTN</name>
<evidence type="ECO:0000256" key="3">
    <source>
        <dbReference type="ARBA" id="ARBA00023163"/>
    </source>
</evidence>
<dbReference type="InterPro" id="IPR002577">
    <property type="entry name" value="HTH_HxlR"/>
</dbReference>
<evidence type="ECO:0000256" key="2">
    <source>
        <dbReference type="ARBA" id="ARBA00023125"/>
    </source>
</evidence>
<feature type="domain" description="HTH hxlR-type" evidence="4">
    <location>
        <begin position="11"/>
        <end position="108"/>
    </location>
</feature>
<dbReference type="InterPro" id="IPR036388">
    <property type="entry name" value="WH-like_DNA-bd_sf"/>
</dbReference>
<proteinExistence type="predicted"/>
<dbReference type="Pfam" id="PF01638">
    <property type="entry name" value="HxlR"/>
    <property type="match status" value="1"/>
</dbReference>
<dbReference type="InterPro" id="IPR036390">
    <property type="entry name" value="WH_DNA-bd_sf"/>
</dbReference>
<reference evidence="5" key="1">
    <citation type="submission" date="2022-10" db="EMBL/GenBank/DDBJ databases">
        <title>The WGS of Solirubrobacter ginsenosidimutans DSM 21036.</title>
        <authorList>
            <person name="Jiang Z."/>
        </authorList>
    </citation>
    <scope>NUCLEOTIDE SEQUENCE</scope>
    <source>
        <strain evidence="5">DSM 21036</strain>
    </source>
</reference>
<dbReference type="EMBL" id="JAPDOD010000045">
    <property type="protein sequence ID" value="MDA0165348.1"/>
    <property type="molecule type" value="Genomic_DNA"/>
</dbReference>
<dbReference type="PANTHER" id="PTHR33204">
    <property type="entry name" value="TRANSCRIPTIONAL REGULATOR, MARR FAMILY"/>
    <property type="match status" value="1"/>
</dbReference>
<dbReference type="SUPFAM" id="SSF46785">
    <property type="entry name" value="Winged helix' DNA-binding domain"/>
    <property type="match status" value="1"/>
</dbReference>
<keyword evidence="2" id="KW-0238">DNA-binding</keyword>
<protein>
    <submittedName>
        <fullName evidence="5">Helix-turn-helix transcriptional regulator</fullName>
    </submittedName>
</protein>
<evidence type="ECO:0000313" key="5">
    <source>
        <dbReference type="EMBL" id="MDA0165348.1"/>
    </source>
</evidence>
<keyword evidence="3" id="KW-0804">Transcription</keyword>
<dbReference type="PANTHER" id="PTHR33204:SF17">
    <property type="entry name" value="TRANSCRIPTIONAL REGULATORY PROTEIN"/>
    <property type="match status" value="1"/>
</dbReference>
<accession>A0A9X3N1I2</accession>
<evidence type="ECO:0000313" key="6">
    <source>
        <dbReference type="Proteomes" id="UP001149140"/>
    </source>
</evidence>
<dbReference type="Gene3D" id="1.10.10.10">
    <property type="entry name" value="Winged helix-like DNA-binding domain superfamily/Winged helix DNA-binding domain"/>
    <property type="match status" value="1"/>
</dbReference>
<dbReference type="RefSeq" id="WP_270044605.1">
    <property type="nucleotide sequence ID" value="NZ_JAPDOD010000045.1"/>
</dbReference>
<dbReference type="Proteomes" id="UP001149140">
    <property type="component" value="Unassembled WGS sequence"/>
</dbReference>
<keyword evidence="1" id="KW-0805">Transcription regulation</keyword>
<sequence>MRRTSFADAECPIALGLESVGEWWTILILRDVFDGFSRFDDLQRNLGISPSMLARRLKAMVDAGLLTKQRYSEHPPRDEYVLTEAGTAFRPVILALYTWSENHVTGHARKLIPIDRTTGEAIEPVVIDRKTGRPIEELDVAFIAGETAGEGMRQRYAAAAQNGHS</sequence>
<organism evidence="5 6">
    <name type="scientific">Solirubrobacter ginsenosidimutans</name>
    <dbReference type="NCBI Taxonomy" id="490573"/>
    <lineage>
        <taxon>Bacteria</taxon>
        <taxon>Bacillati</taxon>
        <taxon>Actinomycetota</taxon>
        <taxon>Thermoleophilia</taxon>
        <taxon>Solirubrobacterales</taxon>
        <taxon>Solirubrobacteraceae</taxon>
        <taxon>Solirubrobacter</taxon>
    </lineage>
</organism>
<dbReference type="AlphaFoldDB" id="A0A9X3N1I2"/>
<gene>
    <name evidence="5" type="ORF">OM076_34080</name>
</gene>
<evidence type="ECO:0000256" key="1">
    <source>
        <dbReference type="ARBA" id="ARBA00023015"/>
    </source>
</evidence>
<keyword evidence="6" id="KW-1185">Reference proteome</keyword>
<dbReference type="PROSITE" id="PS51118">
    <property type="entry name" value="HTH_HXLR"/>
    <property type="match status" value="1"/>
</dbReference>
<comment type="caution">
    <text evidence="5">The sequence shown here is derived from an EMBL/GenBank/DDBJ whole genome shotgun (WGS) entry which is preliminary data.</text>
</comment>